<reference evidence="2 3" key="1">
    <citation type="journal article" date="2020" name="IScience">
        <title>Genome Sequencing of the Endangered Kingdonia uniflora (Circaeasteraceae, Ranunculales) Reveals Potential Mechanisms of Evolutionary Specialization.</title>
        <authorList>
            <person name="Sun Y."/>
            <person name="Deng T."/>
            <person name="Zhang A."/>
            <person name="Moore M.J."/>
            <person name="Landis J.B."/>
            <person name="Lin N."/>
            <person name="Zhang H."/>
            <person name="Zhang X."/>
            <person name="Huang J."/>
            <person name="Zhang X."/>
            <person name="Sun H."/>
            <person name="Wang H."/>
        </authorList>
    </citation>
    <scope>NUCLEOTIDE SEQUENCE [LARGE SCALE GENOMIC DNA]</scope>
    <source>
        <strain evidence="2">TB1705</strain>
        <tissue evidence="2">Leaf</tissue>
    </source>
</reference>
<dbReference type="EMBL" id="JACGCM010001096">
    <property type="protein sequence ID" value="KAF6161797.1"/>
    <property type="molecule type" value="Genomic_DNA"/>
</dbReference>
<protein>
    <recommendedName>
        <fullName evidence="1">Beta-carotene isomerase D27-like C-terminal domain-containing protein</fullName>
    </recommendedName>
</protein>
<dbReference type="Proteomes" id="UP000541444">
    <property type="component" value="Unassembled WGS sequence"/>
</dbReference>
<accession>A0A7J7N3U7</accession>
<comment type="caution">
    <text evidence="2">The sequence shown here is derived from an EMBL/GenBank/DDBJ whole genome shotgun (WGS) entry which is preliminary data.</text>
</comment>
<evidence type="ECO:0000313" key="2">
    <source>
        <dbReference type="EMBL" id="KAF6161797.1"/>
    </source>
</evidence>
<dbReference type="GO" id="GO:1901601">
    <property type="term" value="P:strigolactone biosynthetic process"/>
    <property type="evidence" value="ECO:0007669"/>
    <property type="project" value="TreeGrafter"/>
</dbReference>
<name>A0A7J7N3U7_9MAGN</name>
<dbReference type="InterPro" id="IPR038938">
    <property type="entry name" value="D27-like"/>
</dbReference>
<dbReference type="AlphaFoldDB" id="A0A7J7N3U7"/>
<dbReference type="PANTHER" id="PTHR33591">
    <property type="entry name" value="BETA-CAROTENE ISOMERASE D27"/>
    <property type="match status" value="1"/>
</dbReference>
<keyword evidence="3" id="KW-1185">Reference proteome</keyword>
<gene>
    <name evidence="2" type="ORF">GIB67_008558</name>
</gene>
<dbReference type="PANTHER" id="PTHR33591:SF1">
    <property type="entry name" value="BETA-CAROTENE ISOMERASE D27, CHLOROPLASTIC"/>
    <property type="match status" value="1"/>
</dbReference>
<dbReference type="GO" id="GO:0009536">
    <property type="term" value="C:plastid"/>
    <property type="evidence" value="ECO:0007669"/>
    <property type="project" value="TreeGrafter"/>
</dbReference>
<sequence>MEANLSLHHRIHASIRMHRNPTHIPKCSPKVLAVLTSPRDNTMRVTTETITTTYKDNWFDRLAINYLSESLQLTAGVKSTRSGYESLIDAASAVSQKFKTDKQQKIVVQTLQQAIPRPILLLASCLPFCFLIKTLLPQTRFTREYFAVFTTIFFSWLVGPCEVTELEIDGRTEKNAVHVTKCRFLAESNCAGMCINLCKMPSQKFIKDSLGMPFNMVPNFEDMSCKMIFGQEPPASSEDPAMKQPCYKILCKVKQKHTSDCSSESDVQSPTTSNL</sequence>
<proteinExistence type="predicted"/>
<evidence type="ECO:0000313" key="3">
    <source>
        <dbReference type="Proteomes" id="UP000541444"/>
    </source>
</evidence>
<feature type="domain" description="Beta-carotene isomerase D27-like C-terminal" evidence="1">
    <location>
        <begin position="156"/>
        <end position="237"/>
    </location>
</feature>
<dbReference type="OrthoDB" id="416096at2759"/>
<organism evidence="2 3">
    <name type="scientific">Kingdonia uniflora</name>
    <dbReference type="NCBI Taxonomy" id="39325"/>
    <lineage>
        <taxon>Eukaryota</taxon>
        <taxon>Viridiplantae</taxon>
        <taxon>Streptophyta</taxon>
        <taxon>Embryophyta</taxon>
        <taxon>Tracheophyta</taxon>
        <taxon>Spermatophyta</taxon>
        <taxon>Magnoliopsida</taxon>
        <taxon>Ranunculales</taxon>
        <taxon>Circaeasteraceae</taxon>
        <taxon>Kingdonia</taxon>
    </lineage>
</organism>
<dbReference type="GO" id="GO:0016859">
    <property type="term" value="F:cis-trans isomerase activity"/>
    <property type="evidence" value="ECO:0007669"/>
    <property type="project" value="TreeGrafter"/>
</dbReference>
<dbReference type="GO" id="GO:0005506">
    <property type="term" value="F:iron ion binding"/>
    <property type="evidence" value="ECO:0007669"/>
    <property type="project" value="InterPro"/>
</dbReference>
<dbReference type="Pfam" id="PF13225">
    <property type="entry name" value="D27-like_C"/>
    <property type="match status" value="1"/>
</dbReference>
<evidence type="ECO:0000259" key="1">
    <source>
        <dbReference type="Pfam" id="PF13225"/>
    </source>
</evidence>
<dbReference type="InterPro" id="IPR025114">
    <property type="entry name" value="D27-like_C"/>
</dbReference>